<feature type="region of interest" description="Disordered" evidence="1">
    <location>
        <begin position="140"/>
        <end position="175"/>
    </location>
</feature>
<dbReference type="Gene3D" id="3.40.50.300">
    <property type="entry name" value="P-loop containing nucleotide triphosphate hydrolases"/>
    <property type="match status" value="1"/>
</dbReference>
<organism evidence="3 4">
    <name type="scientific">Juglans regia</name>
    <name type="common">English walnut</name>
    <dbReference type="NCBI Taxonomy" id="51240"/>
    <lineage>
        <taxon>Eukaryota</taxon>
        <taxon>Viridiplantae</taxon>
        <taxon>Streptophyta</taxon>
        <taxon>Embryophyta</taxon>
        <taxon>Tracheophyta</taxon>
        <taxon>Spermatophyta</taxon>
        <taxon>Magnoliopsida</taxon>
        <taxon>eudicotyledons</taxon>
        <taxon>Gunneridae</taxon>
        <taxon>Pentapetalae</taxon>
        <taxon>rosids</taxon>
        <taxon>fabids</taxon>
        <taxon>Fagales</taxon>
        <taxon>Juglandaceae</taxon>
        <taxon>Juglans</taxon>
    </lineage>
</organism>
<feature type="domain" description="ATPase AAA-type core" evidence="2">
    <location>
        <begin position="443"/>
        <end position="477"/>
    </location>
</feature>
<dbReference type="InterPro" id="IPR027417">
    <property type="entry name" value="P-loop_NTPase"/>
</dbReference>
<dbReference type="AlphaFoldDB" id="A0A833TMM2"/>
<evidence type="ECO:0000313" key="4">
    <source>
        <dbReference type="Proteomes" id="UP000619265"/>
    </source>
</evidence>
<evidence type="ECO:0000256" key="1">
    <source>
        <dbReference type="SAM" id="MobiDB-lite"/>
    </source>
</evidence>
<dbReference type="GO" id="GO:0005524">
    <property type="term" value="F:ATP binding"/>
    <property type="evidence" value="ECO:0007669"/>
    <property type="project" value="InterPro"/>
</dbReference>
<proteinExistence type="predicted"/>
<sequence length="487" mass="53686">MTTTLQAFLLSKPSLFIPSSKRFHLTRYVAPSSSCLSFNPLSLSTFISSTFRLSPFRPRTLTVPCTLRPESAGFDSERLNFSDTDWVSDSKDSNFKDFDGQSSSFNGNISVSEFGNSKNDEFGGGNPEIELKSEFGEVGLENGGVGSEGNSEKVEQSEGKEQNLTDREGKGGNLSGAEIKSRIPFMVFLMGIWVRVRKGFEKFLERDWLSWWPFWRQEKRLDRLIAEADANPKDVVKQNVLLAELNKHSPESVIKRFEQRDHAVDSRGVAEYLRALVVTNAISEYLPDEETGKPSSLPTLLQELKQRASGNTDEAFVNPGISEKQPLHVVMVEPKVSNKSRFAQELISTILFTVAVGLVWLMGAAALQKYIGSLGGIGTSGVGSSSSYAPKELNRDVMPEKNVKTFKDVKGCDDAKQELEEVVEYLKNPSKFTRLGGKLPKGILLTGAPGTGKTLLAKAIAGEAGVPFFYRAGSEFEEIESHHRSTS</sequence>
<dbReference type="SUPFAM" id="SSF52540">
    <property type="entry name" value="P-loop containing nucleoside triphosphate hydrolases"/>
    <property type="match status" value="1"/>
</dbReference>
<dbReference type="EMBL" id="LIHL02000013">
    <property type="protein sequence ID" value="KAF5451100.1"/>
    <property type="molecule type" value="Genomic_DNA"/>
</dbReference>
<dbReference type="PANTHER" id="PTHR23076:SF97">
    <property type="entry name" value="ATP-DEPENDENT ZINC METALLOPROTEASE YME1L1"/>
    <property type="match status" value="1"/>
</dbReference>
<reference evidence="3" key="2">
    <citation type="submission" date="2020-03" db="EMBL/GenBank/DDBJ databases">
        <title>Walnut 2.0.</title>
        <authorList>
            <person name="Marrano A."/>
            <person name="Britton M."/>
            <person name="Zimin A.V."/>
            <person name="Zaini P.A."/>
            <person name="Workman R."/>
            <person name="Puiu D."/>
            <person name="Bianco L."/>
            <person name="Allen B.J."/>
            <person name="Troggio M."/>
            <person name="Leslie C.A."/>
            <person name="Timp W."/>
            <person name="Dendekar A."/>
            <person name="Salzberg S.L."/>
            <person name="Neale D.B."/>
        </authorList>
    </citation>
    <scope>NUCLEOTIDE SEQUENCE</scope>
    <source>
        <tissue evidence="3">Leaves</tissue>
    </source>
</reference>
<evidence type="ECO:0000259" key="2">
    <source>
        <dbReference type="Pfam" id="PF00004"/>
    </source>
</evidence>
<dbReference type="InterPro" id="IPR003959">
    <property type="entry name" value="ATPase_AAA_core"/>
</dbReference>
<reference evidence="3" key="1">
    <citation type="submission" date="2015-10" db="EMBL/GenBank/DDBJ databases">
        <authorList>
            <person name="Martinez-Garcia P.J."/>
            <person name="Crepeau M.W."/>
            <person name="Puiu D."/>
            <person name="Gonzalez-Ibeas D."/>
            <person name="Whalen J."/>
            <person name="Stevens K."/>
            <person name="Paul R."/>
            <person name="Butterfield T."/>
            <person name="Britton M."/>
            <person name="Reagan R."/>
            <person name="Chakraborty S."/>
            <person name="Walawage S.L."/>
            <person name="Vasquez-Gross H.A."/>
            <person name="Cardeno C."/>
            <person name="Famula R."/>
            <person name="Pratt K."/>
            <person name="Kuruganti S."/>
            <person name="Aradhya M.K."/>
            <person name="Leslie C.A."/>
            <person name="Dandekar A.M."/>
            <person name="Salzberg S.L."/>
            <person name="Wegrzyn J.L."/>
            <person name="Langley C.H."/>
            <person name="Neale D.B."/>
        </authorList>
    </citation>
    <scope>NUCLEOTIDE SEQUENCE</scope>
    <source>
        <tissue evidence="3">Leaves</tissue>
    </source>
</reference>
<name>A0A833TMM2_JUGRE</name>
<comment type="caution">
    <text evidence="3">The sequence shown here is derived from an EMBL/GenBank/DDBJ whole genome shotgun (WGS) entry which is preliminary data.</text>
</comment>
<gene>
    <name evidence="3" type="ORF">F2P56_031396</name>
</gene>
<dbReference type="Proteomes" id="UP000619265">
    <property type="component" value="Unassembled WGS sequence"/>
</dbReference>
<dbReference type="PANTHER" id="PTHR23076">
    <property type="entry name" value="METALLOPROTEASE M41 FTSH"/>
    <property type="match status" value="1"/>
</dbReference>
<feature type="compositionally biased region" description="Basic and acidic residues" evidence="1">
    <location>
        <begin position="150"/>
        <end position="170"/>
    </location>
</feature>
<protein>
    <recommendedName>
        <fullName evidence="2">ATPase AAA-type core domain-containing protein</fullName>
    </recommendedName>
</protein>
<accession>A0A833TMM2</accession>
<dbReference type="GO" id="GO:0016887">
    <property type="term" value="F:ATP hydrolysis activity"/>
    <property type="evidence" value="ECO:0007669"/>
    <property type="project" value="InterPro"/>
</dbReference>
<dbReference type="Gramene" id="Jr13_30050_p1">
    <property type="protein sequence ID" value="cds.Jr13_30050_p1"/>
    <property type="gene ID" value="Jr13_30050"/>
</dbReference>
<dbReference type="Pfam" id="PF00004">
    <property type="entry name" value="AAA"/>
    <property type="match status" value="1"/>
</dbReference>
<evidence type="ECO:0000313" key="3">
    <source>
        <dbReference type="EMBL" id="KAF5451100.1"/>
    </source>
</evidence>